<feature type="domain" description="HTH cro/C1-type" evidence="2">
    <location>
        <begin position="13"/>
        <end position="67"/>
    </location>
</feature>
<sequence>MSADPAADLALRLRALREEVHLTQEQLARVLSVSAPAISSWENGGKVPPVNRLGAYARLFGTPRATVGQAPRLLTDDELTDDENADRKRLEAELIQLREAALGPATVTATARPSQQPASPSNAPAAGSWYFPDRAPVTIVCGRLPERLQKSPYADPQNPDYIDAYTYADLDAMIELFGHVRAVNPANLVRFRRSSELVEDDYTTHLVMLGGVDMNDITAELLDFFDLPVRQVTNSAEGEDWQAWFEIIGGDEETRHEALLAKAGGREVLREDVAHFLRAPNPFNRLRTVTFCYAMYGRGVYGAVRALTDQRFRDRNEEYLNERFGGSDTFGLLMRVRMAPGGKVITPDWTKADTRLHEWTEDPS</sequence>
<feature type="region of interest" description="Disordered" evidence="1">
    <location>
        <begin position="106"/>
        <end position="127"/>
    </location>
</feature>
<keyword evidence="4" id="KW-1185">Reference proteome</keyword>
<evidence type="ECO:0000259" key="2">
    <source>
        <dbReference type="PROSITE" id="PS50943"/>
    </source>
</evidence>
<dbReference type="EMBL" id="BOPG01000082">
    <property type="protein sequence ID" value="GIJ62682.1"/>
    <property type="molecule type" value="Genomic_DNA"/>
</dbReference>
<comment type="caution">
    <text evidence="3">The sequence shown here is derived from an EMBL/GenBank/DDBJ whole genome shotgun (WGS) entry which is preliminary data.</text>
</comment>
<dbReference type="AlphaFoldDB" id="A0A8J4E8D3"/>
<evidence type="ECO:0000256" key="1">
    <source>
        <dbReference type="SAM" id="MobiDB-lite"/>
    </source>
</evidence>
<reference evidence="3" key="1">
    <citation type="submission" date="2021-01" db="EMBL/GenBank/DDBJ databases">
        <title>Whole genome shotgun sequence of Virgisporangium aurantiacum NBRC 16421.</title>
        <authorList>
            <person name="Komaki H."/>
            <person name="Tamura T."/>
        </authorList>
    </citation>
    <scope>NUCLEOTIDE SEQUENCE</scope>
    <source>
        <strain evidence="3">NBRC 16421</strain>
    </source>
</reference>
<feature type="compositionally biased region" description="Low complexity" evidence="1">
    <location>
        <begin position="113"/>
        <end position="127"/>
    </location>
</feature>
<dbReference type="Proteomes" id="UP000612585">
    <property type="component" value="Unassembled WGS sequence"/>
</dbReference>
<dbReference type="Gene3D" id="1.10.260.40">
    <property type="entry name" value="lambda repressor-like DNA-binding domains"/>
    <property type="match status" value="1"/>
</dbReference>
<evidence type="ECO:0000313" key="4">
    <source>
        <dbReference type="Proteomes" id="UP000612585"/>
    </source>
</evidence>
<proteinExistence type="predicted"/>
<dbReference type="RefSeq" id="WP_204008492.1">
    <property type="nucleotide sequence ID" value="NZ_BOPG01000082.1"/>
</dbReference>
<dbReference type="InterPro" id="IPR001387">
    <property type="entry name" value="Cro/C1-type_HTH"/>
</dbReference>
<dbReference type="SMART" id="SM00530">
    <property type="entry name" value="HTH_XRE"/>
    <property type="match status" value="1"/>
</dbReference>
<protein>
    <recommendedName>
        <fullName evidence="2">HTH cro/C1-type domain-containing protein</fullName>
    </recommendedName>
</protein>
<organism evidence="3 4">
    <name type="scientific">Virgisporangium aurantiacum</name>
    <dbReference type="NCBI Taxonomy" id="175570"/>
    <lineage>
        <taxon>Bacteria</taxon>
        <taxon>Bacillati</taxon>
        <taxon>Actinomycetota</taxon>
        <taxon>Actinomycetes</taxon>
        <taxon>Micromonosporales</taxon>
        <taxon>Micromonosporaceae</taxon>
        <taxon>Virgisporangium</taxon>
    </lineage>
</organism>
<name>A0A8J4E8D3_9ACTN</name>
<dbReference type="InterPro" id="IPR010982">
    <property type="entry name" value="Lambda_DNA-bd_dom_sf"/>
</dbReference>
<dbReference type="PROSITE" id="PS50943">
    <property type="entry name" value="HTH_CROC1"/>
    <property type="match status" value="1"/>
</dbReference>
<dbReference type="Pfam" id="PF13560">
    <property type="entry name" value="HTH_31"/>
    <property type="match status" value="1"/>
</dbReference>
<dbReference type="CDD" id="cd00093">
    <property type="entry name" value="HTH_XRE"/>
    <property type="match status" value="1"/>
</dbReference>
<dbReference type="SUPFAM" id="SSF47413">
    <property type="entry name" value="lambda repressor-like DNA-binding domains"/>
    <property type="match status" value="1"/>
</dbReference>
<evidence type="ECO:0000313" key="3">
    <source>
        <dbReference type="EMBL" id="GIJ62682.1"/>
    </source>
</evidence>
<gene>
    <name evidence="3" type="ORF">Vau01_101980</name>
</gene>
<accession>A0A8J4E8D3</accession>
<dbReference type="GO" id="GO:0003677">
    <property type="term" value="F:DNA binding"/>
    <property type="evidence" value="ECO:0007669"/>
    <property type="project" value="InterPro"/>
</dbReference>